<evidence type="ECO:0000313" key="2">
    <source>
        <dbReference type="EMBL" id="KAB7505617.1"/>
    </source>
</evidence>
<keyword evidence="1" id="KW-0732">Signal</keyword>
<comment type="caution">
    <text evidence="2">The sequence shown here is derived from an EMBL/GenBank/DDBJ whole genome shotgun (WGS) entry which is preliminary data.</text>
</comment>
<accession>A0A5N5TH97</accession>
<feature type="signal peptide" evidence="1">
    <location>
        <begin position="1"/>
        <end position="28"/>
    </location>
</feature>
<protein>
    <recommendedName>
        <fullName evidence="4">Secreted protein</fullName>
    </recommendedName>
</protein>
<dbReference type="InterPro" id="IPR006631">
    <property type="entry name" value="DM4_12"/>
</dbReference>
<gene>
    <name evidence="2" type="ORF">Anas_00638</name>
</gene>
<dbReference type="EMBL" id="SEYY01001178">
    <property type="protein sequence ID" value="KAB7505617.1"/>
    <property type="molecule type" value="Genomic_DNA"/>
</dbReference>
<sequence length="309" mass="34125">MNFRAKQKCLCTFFISVVLLSHFAPAIAMSVQQQATFLEDGEAPRAYNVKSSNVKKSQMIEKKQDTSQSNLKQKEDAGGFKWGNMLNMALKLLSITQPSPSTSAVDKMDTISQITSGDFSWTKIVTLGLQLILSFFGNDNVAIDKMDPGSPVEAFLATIIAYLTNSDDPTQIKVMAKQATELWDIVISLLDTLRTSFSQRSFQARAIGSNDLLADAAIASTSMVKSLLKTYSTKDDMCIQKYICEANKECADETGETGYIFCQLGSYALNYALEGKSYTPFDIISDAARMGRIGEDCKVAFKECKDNYF</sequence>
<dbReference type="PANTHER" id="PTHR41158">
    <property type="entry name" value="AGAP010294-PA"/>
    <property type="match status" value="1"/>
</dbReference>
<dbReference type="PANTHER" id="PTHR41158:SF2">
    <property type="entry name" value="AGAP010294-PA"/>
    <property type="match status" value="1"/>
</dbReference>
<proteinExistence type="predicted"/>
<name>A0A5N5TH97_9CRUS</name>
<keyword evidence="3" id="KW-1185">Reference proteome</keyword>
<evidence type="ECO:0000313" key="3">
    <source>
        <dbReference type="Proteomes" id="UP000326759"/>
    </source>
</evidence>
<dbReference type="AlphaFoldDB" id="A0A5N5TH97"/>
<dbReference type="OrthoDB" id="7587145at2759"/>
<dbReference type="Pfam" id="PF07841">
    <property type="entry name" value="DM4_12"/>
    <property type="match status" value="1"/>
</dbReference>
<evidence type="ECO:0008006" key="4">
    <source>
        <dbReference type="Google" id="ProtNLM"/>
    </source>
</evidence>
<organism evidence="2 3">
    <name type="scientific">Armadillidium nasatum</name>
    <dbReference type="NCBI Taxonomy" id="96803"/>
    <lineage>
        <taxon>Eukaryota</taxon>
        <taxon>Metazoa</taxon>
        <taxon>Ecdysozoa</taxon>
        <taxon>Arthropoda</taxon>
        <taxon>Crustacea</taxon>
        <taxon>Multicrustacea</taxon>
        <taxon>Malacostraca</taxon>
        <taxon>Eumalacostraca</taxon>
        <taxon>Peracarida</taxon>
        <taxon>Isopoda</taxon>
        <taxon>Oniscidea</taxon>
        <taxon>Crinocheta</taxon>
        <taxon>Armadillidiidae</taxon>
        <taxon>Armadillidium</taxon>
    </lineage>
</organism>
<evidence type="ECO:0000256" key="1">
    <source>
        <dbReference type="SAM" id="SignalP"/>
    </source>
</evidence>
<dbReference type="Proteomes" id="UP000326759">
    <property type="component" value="Unassembled WGS sequence"/>
</dbReference>
<feature type="chain" id="PRO_5024320514" description="Secreted protein" evidence="1">
    <location>
        <begin position="29"/>
        <end position="309"/>
    </location>
</feature>
<reference evidence="2 3" key="1">
    <citation type="journal article" date="2019" name="PLoS Biol.">
        <title>Sex chromosomes control vertical transmission of feminizing Wolbachia symbionts in an isopod.</title>
        <authorList>
            <person name="Becking T."/>
            <person name="Chebbi M.A."/>
            <person name="Giraud I."/>
            <person name="Moumen B."/>
            <person name="Laverre T."/>
            <person name="Caubet Y."/>
            <person name="Peccoud J."/>
            <person name="Gilbert C."/>
            <person name="Cordaux R."/>
        </authorList>
    </citation>
    <scope>NUCLEOTIDE SEQUENCE [LARGE SCALE GENOMIC DNA]</scope>
    <source>
        <strain evidence="2">ANa2</strain>
        <tissue evidence="2">Whole body excluding digestive tract and cuticle</tissue>
    </source>
</reference>